<sequence length="98" mass="10511">MTSTGVEFAAKSAAPPPPFDDKRRSDPEKPGYNQESPIESVSIRSGQQPSDHTHRKLKPRHIQLIGIGGTIGTALYVQIGNGLLNGGPGSLFLAFTIW</sequence>
<dbReference type="AlphaFoldDB" id="A0AA39YY93"/>
<reference evidence="2" key="1">
    <citation type="submission" date="2023-06" db="EMBL/GenBank/DDBJ databases">
        <title>Multi-omics analyses reveal the molecular pathogenesis toolkit of Lasiodiplodia hormozganensis, a cross-kingdom pathogen.</title>
        <authorList>
            <person name="Felix C."/>
            <person name="Meneses R."/>
            <person name="Goncalves M.F.M."/>
            <person name="Tilleman L."/>
            <person name="Duarte A.S."/>
            <person name="Jorrin-Novo J.V."/>
            <person name="Van De Peer Y."/>
            <person name="Deforce D."/>
            <person name="Van Nieuwerburgh F."/>
            <person name="Esteves A.C."/>
            <person name="Alves A."/>
        </authorList>
    </citation>
    <scope>NUCLEOTIDE SEQUENCE</scope>
    <source>
        <strain evidence="2">CBS 339.90</strain>
    </source>
</reference>
<evidence type="ECO:0000256" key="1">
    <source>
        <dbReference type="SAM" id="MobiDB-lite"/>
    </source>
</evidence>
<comment type="caution">
    <text evidence="2">The sequence shown here is derived from an EMBL/GenBank/DDBJ whole genome shotgun (WGS) entry which is preliminary data.</text>
</comment>
<protein>
    <recommendedName>
        <fullName evidence="4">Amino acid permease/ SLC12A domain-containing protein</fullName>
    </recommendedName>
</protein>
<evidence type="ECO:0008006" key="4">
    <source>
        <dbReference type="Google" id="ProtNLM"/>
    </source>
</evidence>
<dbReference type="InterPro" id="IPR050524">
    <property type="entry name" value="APC_YAT"/>
</dbReference>
<dbReference type="Proteomes" id="UP001175001">
    <property type="component" value="Unassembled WGS sequence"/>
</dbReference>
<evidence type="ECO:0000313" key="3">
    <source>
        <dbReference type="Proteomes" id="UP001175001"/>
    </source>
</evidence>
<gene>
    <name evidence="2" type="ORF">DIS24_g3604</name>
</gene>
<dbReference type="GO" id="GO:0016020">
    <property type="term" value="C:membrane"/>
    <property type="evidence" value="ECO:0007669"/>
    <property type="project" value="TreeGrafter"/>
</dbReference>
<evidence type="ECO:0000313" key="2">
    <source>
        <dbReference type="EMBL" id="KAK0659850.1"/>
    </source>
</evidence>
<keyword evidence="3" id="KW-1185">Reference proteome</keyword>
<dbReference type="GO" id="GO:0015171">
    <property type="term" value="F:amino acid transmembrane transporter activity"/>
    <property type="evidence" value="ECO:0007669"/>
    <property type="project" value="TreeGrafter"/>
</dbReference>
<dbReference type="PANTHER" id="PTHR43341">
    <property type="entry name" value="AMINO ACID PERMEASE"/>
    <property type="match status" value="1"/>
</dbReference>
<dbReference type="Gene3D" id="1.20.1740.10">
    <property type="entry name" value="Amino acid/polyamine transporter I"/>
    <property type="match status" value="1"/>
</dbReference>
<accession>A0AA39YY93</accession>
<organism evidence="2 3">
    <name type="scientific">Lasiodiplodia hormozganensis</name>
    <dbReference type="NCBI Taxonomy" id="869390"/>
    <lineage>
        <taxon>Eukaryota</taxon>
        <taxon>Fungi</taxon>
        <taxon>Dikarya</taxon>
        <taxon>Ascomycota</taxon>
        <taxon>Pezizomycotina</taxon>
        <taxon>Dothideomycetes</taxon>
        <taxon>Dothideomycetes incertae sedis</taxon>
        <taxon>Botryosphaeriales</taxon>
        <taxon>Botryosphaeriaceae</taxon>
        <taxon>Lasiodiplodia</taxon>
    </lineage>
</organism>
<dbReference type="PANTHER" id="PTHR43341:SF15">
    <property type="entry name" value="GENERAL AMINO ACID PERMEASE AGP2"/>
    <property type="match status" value="1"/>
</dbReference>
<name>A0AA39YY93_9PEZI</name>
<dbReference type="EMBL" id="JAUJDW010000012">
    <property type="protein sequence ID" value="KAK0659850.1"/>
    <property type="molecule type" value="Genomic_DNA"/>
</dbReference>
<feature type="compositionally biased region" description="Basic and acidic residues" evidence="1">
    <location>
        <begin position="19"/>
        <end position="29"/>
    </location>
</feature>
<proteinExistence type="predicted"/>
<feature type="region of interest" description="Disordered" evidence="1">
    <location>
        <begin position="1"/>
        <end position="59"/>
    </location>
</feature>
<feature type="compositionally biased region" description="Polar residues" evidence="1">
    <location>
        <begin position="33"/>
        <end position="50"/>
    </location>
</feature>